<dbReference type="RefSeq" id="WP_168442218.1">
    <property type="nucleotide sequence ID" value="NZ_CAAHFG010000001.1"/>
</dbReference>
<proteinExistence type="predicted"/>
<name>A0A6C2U2N9_PONDE</name>
<organism evidence="1 2">
    <name type="scientific">Pontiella desulfatans</name>
    <dbReference type="NCBI Taxonomy" id="2750659"/>
    <lineage>
        <taxon>Bacteria</taxon>
        <taxon>Pseudomonadati</taxon>
        <taxon>Kiritimatiellota</taxon>
        <taxon>Kiritimatiellia</taxon>
        <taxon>Kiritimatiellales</taxon>
        <taxon>Pontiellaceae</taxon>
        <taxon>Pontiella</taxon>
    </lineage>
</organism>
<reference evidence="1 2" key="1">
    <citation type="submission" date="2019-04" db="EMBL/GenBank/DDBJ databases">
        <authorList>
            <person name="Van Vliet M D."/>
        </authorList>
    </citation>
    <scope>NUCLEOTIDE SEQUENCE [LARGE SCALE GENOMIC DNA]</scope>
    <source>
        <strain evidence="1 2">F1</strain>
    </source>
</reference>
<protein>
    <recommendedName>
        <fullName evidence="3">Beta-glucuronidase</fullName>
    </recommendedName>
</protein>
<keyword evidence="2" id="KW-1185">Reference proteome</keyword>
<gene>
    <name evidence="1" type="ORF">PDESU_02616</name>
</gene>
<dbReference type="AlphaFoldDB" id="A0A6C2U2N9"/>
<evidence type="ECO:0000313" key="2">
    <source>
        <dbReference type="Proteomes" id="UP000366872"/>
    </source>
</evidence>
<dbReference type="EMBL" id="CAAHFG010000001">
    <property type="protein sequence ID" value="VGO14059.1"/>
    <property type="molecule type" value="Genomic_DNA"/>
</dbReference>
<evidence type="ECO:0000313" key="1">
    <source>
        <dbReference type="EMBL" id="VGO14059.1"/>
    </source>
</evidence>
<accession>A0A6C2U2N9</accession>
<dbReference type="Proteomes" id="UP000366872">
    <property type="component" value="Unassembled WGS sequence"/>
</dbReference>
<sequence length="45" mass="5182">MIYPQRTRTRDLFELNGIWNFARELEPGDFANGFTPGKQVAVPLD</sequence>
<evidence type="ECO:0008006" key="3">
    <source>
        <dbReference type="Google" id="ProtNLM"/>
    </source>
</evidence>